<dbReference type="EMBL" id="BAAAWD010000015">
    <property type="protein sequence ID" value="GAA3024413.1"/>
    <property type="molecule type" value="Genomic_DNA"/>
</dbReference>
<comment type="caution">
    <text evidence="4">The sequence shown here is derived from an EMBL/GenBank/DDBJ whole genome shotgun (WGS) entry which is preliminary data.</text>
</comment>
<dbReference type="PRINTS" id="PR00455">
    <property type="entry name" value="HTHTETR"/>
</dbReference>
<evidence type="ECO:0000256" key="2">
    <source>
        <dbReference type="PROSITE-ProRule" id="PRU00335"/>
    </source>
</evidence>
<dbReference type="Gene3D" id="1.10.357.10">
    <property type="entry name" value="Tetracycline Repressor, domain 2"/>
    <property type="match status" value="1"/>
</dbReference>
<evidence type="ECO:0000313" key="5">
    <source>
        <dbReference type="Proteomes" id="UP001499930"/>
    </source>
</evidence>
<evidence type="ECO:0000259" key="3">
    <source>
        <dbReference type="PROSITE" id="PS50977"/>
    </source>
</evidence>
<dbReference type="InterPro" id="IPR001647">
    <property type="entry name" value="HTH_TetR"/>
</dbReference>
<dbReference type="Proteomes" id="UP001499930">
    <property type="component" value="Unassembled WGS sequence"/>
</dbReference>
<dbReference type="InterPro" id="IPR009057">
    <property type="entry name" value="Homeodomain-like_sf"/>
</dbReference>
<keyword evidence="5" id="KW-1185">Reference proteome</keyword>
<evidence type="ECO:0000313" key="4">
    <source>
        <dbReference type="EMBL" id="GAA3024413.1"/>
    </source>
</evidence>
<keyword evidence="1 2" id="KW-0238">DNA-binding</keyword>
<dbReference type="PANTHER" id="PTHR30055:SF235">
    <property type="entry name" value="TRANSCRIPTIONAL REGULATORY PROTEIN"/>
    <property type="match status" value="1"/>
</dbReference>
<feature type="DNA-binding region" description="H-T-H motif" evidence="2">
    <location>
        <begin position="33"/>
        <end position="52"/>
    </location>
</feature>
<dbReference type="InterPro" id="IPR041678">
    <property type="entry name" value="TetR_C_16"/>
</dbReference>
<dbReference type="InterPro" id="IPR036271">
    <property type="entry name" value="Tet_transcr_reg_TetR-rel_C_sf"/>
</dbReference>
<sequence length="191" mass="20999">MDETRQRDREGTRRRILDAARRLFADLGYDQVTMRLISAEADANIALINRYFGSKRQLFAEVLAMQGRFPGILDGPQEELPHRLAEYVAERLFSDQGSPVVAALIRSSNCPEIHEIIRDRVGSAILQPLSALLPGPDAVFRATIATALITGTGTMRQLYGPEAVGTPDREAVVARLTAVFEACLAIRTPVP</sequence>
<dbReference type="SUPFAM" id="SSF46689">
    <property type="entry name" value="Homeodomain-like"/>
    <property type="match status" value="1"/>
</dbReference>
<dbReference type="Pfam" id="PF17920">
    <property type="entry name" value="TetR_C_16"/>
    <property type="match status" value="1"/>
</dbReference>
<accession>A0ABP6KUU9</accession>
<evidence type="ECO:0000256" key="1">
    <source>
        <dbReference type="ARBA" id="ARBA00023125"/>
    </source>
</evidence>
<dbReference type="PROSITE" id="PS50977">
    <property type="entry name" value="HTH_TETR_2"/>
    <property type="match status" value="1"/>
</dbReference>
<name>A0ABP6KUU9_9ACTN</name>
<dbReference type="SUPFAM" id="SSF48498">
    <property type="entry name" value="Tetracyclin repressor-like, C-terminal domain"/>
    <property type="match status" value="1"/>
</dbReference>
<feature type="domain" description="HTH tetR-type" evidence="3">
    <location>
        <begin position="10"/>
        <end position="70"/>
    </location>
</feature>
<dbReference type="PANTHER" id="PTHR30055">
    <property type="entry name" value="HTH-TYPE TRANSCRIPTIONAL REGULATOR RUTR"/>
    <property type="match status" value="1"/>
</dbReference>
<dbReference type="RefSeq" id="WP_344900779.1">
    <property type="nucleotide sequence ID" value="NZ_BAAAWD010000015.1"/>
</dbReference>
<dbReference type="PROSITE" id="PS01081">
    <property type="entry name" value="HTH_TETR_1"/>
    <property type="match status" value="1"/>
</dbReference>
<dbReference type="InterPro" id="IPR023772">
    <property type="entry name" value="DNA-bd_HTH_TetR-type_CS"/>
</dbReference>
<reference evidence="5" key="1">
    <citation type="journal article" date="2019" name="Int. J. Syst. Evol. Microbiol.">
        <title>The Global Catalogue of Microorganisms (GCM) 10K type strain sequencing project: providing services to taxonomists for standard genome sequencing and annotation.</title>
        <authorList>
            <consortium name="The Broad Institute Genomics Platform"/>
            <consortium name="The Broad Institute Genome Sequencing Center for Infectious Disease"/>
            <person name="Wu L."/>
            <person name="Ma J."/>
        </authorList>
    </citation>
    <scope>NUCLEOTIDE SEQUENCE [LARGE SCALE GENOMIC DNA]</scope>
    <source>
        <strain evidence="5">JCM 3106</strain>
    </source>
</reference>
<protein>
    <submittedName>
        <fullName evidence="4">TetR/AcrR family transcriptional regulator</fullName>
    </submittedName>
</protein>
<proteinExistence type="predicted"/>
<gene>
    <name evidence="4" type="ORF">GCM10017559_57410</name>
</gene>
<dbReference type="Pfam" id="PF00440">
    <property type="entry name" value="TetR_N"/>
    <property type="match status" value="1"/>
</dbReference>
<dbReference type="InterPro" id="IPR050109">
    <property type="entry name" value="HTH-type_TetR-like_transc_reg"/>
</dbReference>
<organism evidence="4 5">
    <name type="scientific">Streptosporangium longisporum</name>
    <dbReference type="NCBI Taxonomy" id="46187"/>
    <lineage>
        <taxon>Bacteria</taxon>
        <taxon>Bacillati</taxon>
        <taxon>Actinomycetota</taxon>
        <taxon>Actinomycetes</taxon>
        <taxon>Streptosporangiales</taxon>
        <taxon>Streptosporangiaceae</taxon>
        <taxon>Streptosporangium</taxon>
    </lineage>
</organism>
<dbReference type="Gene3D" id="1.10.10.60">
    <property type="entry name" value="Homeodomain-like"/>
    <property type="match status" value="1"/>
</dbReference>